<gene>
    <name evidence="1" type="ORF">AYC66_00470</name>
    <name evidence="2" type="ORF">BAY09_02800</name>
</gene>
<evidence type="ECO:0000313" key="2">
    <source>
        <dbReference type="EMBL" id="OPB48984.1"/>
    </source>
</evidence>
<dbReference type="EMBL" id="MAHS01000010">
    <property type="protein sequence ID" value="OPB48984.1"/>
    <property type="molecule type" value="Genomic_DNA"/>
</dbReference>
<sequence>MILFDDTKRQIIQNGEKWKQKNINIFYIDIQLFMIYSLKNKMEKVANRLYEVICNDFMECLSKI</sequence>
<dbReference type="AlphaFoldDB" id="A0A494J4S9"/>
<reference evidence="2" key="2">
    <citation type="submission" date="2016-06" db="EMBL/GenBank/DDBJ databases">
        <authorList>
            <person name="Nicholson A.C."/>
        </authorList>
    </citation>
    <scope>NUCLEOTIDE SEQUENCE [LARGE SCALE GENOMIC DNA]</scope>
    <source>
        <strain evidence="2">E6809</strain>
    </source>
</reference>
<reference evidence="1 3" key="1">
    <citation type="submission" date="2016-02" db="EMBL/GenBank/DDBJ databases">
        <authorList>
            <person name="Nicholson A.C."/>
            <person name="Humrighouse B.W."/>
            <person name="Loparev V."/>
            <person name="Emery B."/>
            <person name="Graziano J."/>
            <person name="McQuiston J.R."/>
        </authorList>
    </citation>
    <scope>NUCLEOTIDE SEQUENCE [LARGE SCALE GENOMIC DNA]</scope>
    <source>
        <strain evidence="1 3">E6809</strain>
    </source>
</reference>
<organism evidence="2">
    <name type="scientific">Elizabethkingia anophelis</name>
    <dbReference type="NCBI Taxonomy" id="1117645"/>
    <lineage>
        <taxon>Bacteria</taxon>
        <taxon>Pseudomonadati</taxon>
        <taxon>Bacteroidota</taxon>
        <taxon>Flavobacteriia</taxon>
        <taxon>Flavobacteriales</taxon>
        <taxon>Weeksellaceae</taxon>
        <taxon>Elizabethkingia</taxon>
    </lineage>
</organism>
<accession>A0A494J4S9</accession>
<dbReference type="EMBL" id="CP014339">
    <property type="protein sequence ID" value="AQX49248.1"/>
    <property type="molecule type" value="Genomic_DNA"/>
</dbReference>
<evidence type="ECO:0000313" key="3">
    <source>
        <dbReference type="Proteomes" id="UP000189738"/>
    </source>
</evidence>
<protein>
    <submittedName>
        <fullName evidence="2">Uncharacterized protein</fullName>
    </submittedName>
</protein>
<evidence type="ECO:0000313" key="1">
    <source>
        <dbReference type="EMBL" id="AQX49248.1"/>
    </source>
</evidence>
<name>A0A494J4S9_9FLAO</name>
<proteinExistence type="predicted"/>
<dbReference type="Proteomes" id="UP000189738">
    <property type="component" value="Chromosome"/>
</dbReference>